<feature type="region of interest" description="Disordered" evidence="1">
    <location>
        <begin position="1"/>
        <end position="29"/>
    </location>
</feature>
<comment type="caution">
    <text evidence="2">The sequence shown here is derived from an EMBL/GenBank/DDBJ whole genome shotgun (WGS) entry which is preliminary data.</text>
</comment>
<evidence type="ECO:0000256" key="1">
    <source>
        <dbReference type="SAM" id="MobiDB-lite"/>
    </source>
</evidence>
<dbReference type="Proteomes" id="UP000619788">
    <property type="component" value="Unassembled WGS sequence"/>
</dbReference>
<dbReference type="AlphaFoldDB" id="A0A8J3WK06"/>
<keyword evidence="3" id="KW-1185">Reference proteome</keyword>
<proteinExistence type="predicted"/>
<organism evidence="2 3">
    <name type="scientific">Planobispora siamensis</name>
    <dbReference type="NCBI Taxonomy" id="936338"/>
    <lineage>
        <taxon>Bacteria</taxon>
        <taxon>Bacillati</taxon>
        <taxon>Actinomycetota</taxon>
        <taxon>Actinomycetes</taxon>
        <taxon>Streptosporangiales</taxon>
        <taxon>Streptosporangiaceae</taxon>
        <taxon>Planobispora</taxon>
    </lineage>
</organism>
<evidence type="ECO:0000313" key="2">
    <source>
        <dbReference type="EMBL" id="GIH92238.1"/>
    </source>
</evidence>
<sequence length="105" mass="10824">MGSPVMRLNTSSSRAEGDPQLGADAGDGELLSLGHEGTVPVLHLFNEVRALGYVGSFNLLYRYITTSPKGEPKLTGCLSHLVARPGSCPPGPAISPMSTGACLAT</sequence>
<protein>
    <submittedName>
        <fullName evidence="2">Uncharacterized protein</fullName>
    </submittedName>
</protein>
<name>A0A8J3WK06_9ACTN</name>
<dbReference type="EMBL" id="BOOJ01000025">
    <property type="protein sequence ID" value="GIH92238.1"/>
    <property type="molecule type" value="Genomic_DNA"/>
</dbReference>
<reference evidence="2 3" key="1">
    <citation type="submission" date="2021-01" db="EMBL/GenBank/DDBJ databases">
        <title>Whole genome shotgun sequence of Planobispora siamensis NBRC 107568.</title>
        <authorList>
            <person name="Komaki H."/>
            <person name="Tamura T."/>
        </authorList>
    </citation>
    <scope>NUCLEOTIDE SEQUENCE [LARGE SCALE GENOMIC DNA]</scope>
    <source>
        <strain evidence="2 3">NBRC 107568</strain>
    </source>
</reference>
<dbReference type="RefSeq" id="WP_204064466.1">
    <property type="nucleotide sequence ID" value="NZ_BOOJ01000025.1"/>
</dbReference>
<evidence type="ECO:0000313" key="3">
    <source>
        <dbReference type="Proteomes" id="UP000619788"/>
    </source>
</evidence>
<accession>A0A8J3WK06</accession>
<gene>
    <name evidence="2" type="ORF">Psi01_28680</name>
</gene>